<comment type="catalytic activity">
    <reaction evidence="9 10">
        <text>Release of signal peptides from bacterial membrane prolipoproteins. Hydrolyzes -Xaa-Yaa-Zaa-|-(S,diacylglyceryl)Cys-, in which Xaa is hydrophobic (preferably Leu), and Yaa (Ala or Ser) and Zaa (Gly or Ala) have small, neutral side chains.</text>
        <dbReference type="EC" id="3.4.23.36"/>
    </reaction>
</comment>
<dbReference type="GO" id="GO:0005886">
    <property type="term" value="C:plasma membrane"/>
    <property type="evidence" value="ECO:0007669"/>
    <property type="project" value="UniProtKB-SubCell"/>
</dbReference>
<evidence type="ECO:0000256" key="1">
    <source>
        <dbReference type="ARBA" id="ARBA00006139"/>
    </source>
</evidence>
<evidence type="ECO:0000256" key="4">
    <source>
        <dbReference type="ARBA" id="ARBA00022692"/>
    </source>
</evidence>
<organism evidence="12 13">
    <name type="scientific">Megasphaera vaginalis</name>
    <name type="common">ex Srinivasan et al. 2021</name>
    <dbReference type="NCBI Taxonomy" id="1111454"/>
    <lineage>
        <taxon>Bacteria</taxon>
        <taxon>Bacillati</taxon>
        <taxon>Bacillota</taxon>
        <taxon>Negativicutes</taxon>
        <taxon>Veillonellales</taxon>
        <taxon>Veillonellaceae</taxon>
        <taxon>Megasphaera</taxon>
    </lineage>
</organism>
<dbReference type="EC" id="3.4.23.36" evidence="9"/>
<comment type="subcellular location">
    <subcellularLocation>
        <location evidence="9">Cell membrane</location>
        <topology evidence="9">Multi-pass membrane protein</topology>
    </subcellularLocation>
</comment>
<evidence type="ECO:0000256" key="2">
    <source>
        <dbReference type="ARBA" id="ARBA00022475"/>
    </source>
</evidence>
<dbReference type="PANTHER" id="PTHR33695:SF1">
    <property type="entry name" value="LIPOPROTEIN SIGNAL PEPTIDASE"/>
    <property type="match status" value="1"/>
</dbReference>
<dbReference type="GO" id="GO:0004190">
    <property type="term" value="F:aspartic-type endopeptidase activity"/>
    <property type="evidence" value="ECO:0007669"/>
    <property type="project" value="UniProtKB-UniRule"/>
</dbReference>
<keyword evidence="4 9" id="KW-0812">Transmembrane</keyword>
<evidence type="ECO:0000256" key="5">
    <source>
        <dbReference type="ARBA" id="ARBA00022750"/>
    </source>
</evidence>
<dbReference type="EMBL" id="AWXA01000037">
    <property type="protein sequence ID" value="ERT59159.1"/>
    <property type="molecule type" value="Genomic_DNA"/>
</dbReference>
<dbReference type="PATRIC" id="fig|1111454.3.peg.1363"/>
<feature type="transmembrane region" description="Helical" evidence="9">
    <location>
        <begin position="57"/>
        <end position="74"/>
    </location>
</feature>
<sequence length="149" mass="16782">MQVIGIALLVVFLDQGSKFLIRQVMVLHESVPVVPGIFHISYILNRGAAFGILENQQWFFLAIAAVLVGLYVLFRRKIPRQGCVQYGLGLLLGGAFGNAVDRFFHGAVTDFFDFRVWPVFNVADMGIVAGVVLLLWYSWTHDREGERRP</sequence>
<keyword evidence="6 9" id="KW-0378">Hydrolase</keyword>
<dbReference type="GO" id="GO:0006508">
    <property type="term" value="P:proteolysis"/>
    <property type="evidence" value="ECO:0007669"/>
    <property type="project" value="UniProtKB-KW"/>
</dbReference>
<dbReference type="PANTHER" id="PTHR33695">
    <property type="entry name" value="LIPOPROTEIN SIGNAL PEPTIDASE"/>
    <property type="match status" value="1"/>
</dbReference>
<gene>
    <name evidence="9 12" type="primary">lspA</name>
    <name evidence="12" type="ORF">HMPREF1250_1438</name>
</gene>
<feature type="active site" evidence="9">
    <location>
        <position position="124"/>
    </location>
</feature>
<dbReference type="UniPathway" id="UPA00665"/>
<dbReference type="STRING" id="1111454.HMPREF1250_1438"/>
<reference evidence="12 13" key="1">
    <citation type="submission" date="2013-09" db="EMBL/GenBank/DDBJ databases">
        <authorList>
            <person name="Durkin A.S."/>
            <person name="Haft D.R."/>
            <person name="McCorrison J."/>
            <person name="Torralba M."/>
            <person name="Gillis M."/>
            <person name="Haft D.H."/>
            <person name="Methe B."/>
            <person name="Sutton G."/>
            <person name="Nelson K.E."/>
        </authorList>
    </citation>
    <scope>NUCLEOTIDE SEQUENCE [LARGE SCALE GENOMIC DNA]</scope>
    <source>
        <strain evidence="12 13">BV3C16-1</strain>
    </source>
</reference>
<dbReference type="OrthoDB" id="9810259at2"/>
<dbReference type="eggNOG" id="COG0597">
    <property type="taxonomic scope" value="Bacteria"/>
</dbReference>
<evidence type="ECO:0000256" key="6">
    <source>
        <dbReference type="ARBA" id="ARBA00022801"/>
    </source>
</evidence>
<evidence type="ECO:0000256" key="10">
    <source>
        <dbReference type="RuleBase" id="RU000594"/>
    </source>
</evidence>
<keyword evidence="8 9" id="KW-0472">Membrane</keyword>
<dbReference type="PROSITE" id="PS00855">
    <property type="entry name" value="SPASE_II"/>
    <property type="match status" value="1"/>
</dbReference>
<feature type="active site" evidence="9">
    <location>
        <position position="110"/>
    </location>
</feature>
<dbReference type="AlphaFoldDB" id="U7UJW2"/>
<keyword evidence="7 9" id="KW-1133">Transmembrane helix</keyword>
<feature type="transmembrane region" description="Helical" evidence="9">
    <location>
        <begin position="86"/>
        <end position="104"/>
    </location>
</feature>
<name>U7UJW2_9FIRM</name>
<keyword evidence="3 9" id="KW-0645">Protease</keyword>
<comment type="function">
    <text evidence="9 10">This protein specifically catalyzes the removal of signal peptides from prolipoproteins.</text>
</comment>
<dbReference type="RefSeq" id="WP_023053786.1">
    <property type="nucleotide sequence ID" value="NZ_AWXA01000037.1"/>
</dbReference>
<comment type="caution">
    <text evidence="9">Lacks conserved residue(s) required for the propagation of feature annotation.</text>
</comment>
<dbReference type="HAMAP" id="MF_00161">
    <property type="entry name" value="LspA"/>
    <property type="match status" value="1"/>
</dbReference>
<keyword evidence="5 9" id="KW-0064">Aspartyl protease</keyword>
<dbReference type="PRINTS" id="PR00781">
    <property type="entry name" value="LIPOSIGPTASE"/>
</dbReference>
<comment type="pathway">
    <text evidence="9">Protein modification; lipoprotein biosynthesis (signal peptide cleavage).</text>
</comment>
<keyword evidence="2 9" id="KW-1003">Cell membrane</keyword>
<proteinExistence type="inferred from homology"/>
<dbReference type="Proteomes" id="UP000017090">
    <property type="component" value="Unassembled WGS sequence"/>
</dbReference>
<evidence type="ECO:0000313" key="13">
    <source>
        <dbReference type="Proteomes" id="UP000017090"/>
    </source>
</evidence>
<evidence type="ECO:0000256" key="7">
    <source>
        <dbReference type="ARBA" id="ARBA00022989"/>
    </source>
</evidence>
<comment type="caution">
    <text evidence="12">The sequence shown here is derived from an EMBL/GenBank/DDBJ whole genome shotgun (WGS) entry which is preliminary data.</text>
</comment>
<evidence type="ECO:0000256" key="11">
    <source>
        <dbReference type="RuleBase" id="RU004181"/>
    </source>
</evidence>
<keyword evidence="13" id="KW-1185">Reference proteome</keyword>
<dbReference type="Pfam" id="PF01252">
    <property type="entry name" value="Peptidase_A8"/>
    <property type="match status" value="1"/>
</dbReference>
<dbReference type="NCBIfam" id="TIGR00077">
    <property type="entry name" value="lspA"/>
    <property type="match status" value="1"/>
</dbReference>
<evidence type="ECO:0000256" key="9">
    <source>
        <dbReference type="HAMAP-Rule" id="MF_00161"/>
    </source>
</evidence>
<evidence type="ECO:0000313" key="12">
    <source>
        <dbReference type="EMBL" id="ERT59159.1"/>
    </source>
</evidence>
<accession>U7UJW2</accession>
<dbReference type="InterPro" id="IPR001872">
    <property type="entry name" value="Peptidase_A8"/>
</dbReference>
<evidence type="ECO:0000256" key="3">
    <source>
        <dbReference type="ARBA" id="ARBA00022670"/>
    </source>
</evidence>
<comment type="similarity">
    <text evidence="1 9 11">Belongs to the peptidase A8 family.</text>
</comment>
<protein>
    <recommendedName>
        <fullName evidence="9">Lipoprotein signal peptidase</fullName>
        <ecNumber evidence="9">3.4.23.36</ecNumber>
    </recommendedName>
    <alternativeName>
        <fullName evidence="9">Prolipoprotein signal peptidase</fullName>
    </alternativeName>
    <alternativeName>
        <fullName evidence="9">Signal peptidase II</fullName>
        <shortName evidence="9">SPase II</shortName>
    </alternativeName>
</protein>
<feature type="transmembrane region" description="Helical" evidence="9">
    <location>
        <begin position="116"/>
        <end position="139"/>
    </location>
</feature>
<evidence type="ECO:0000256" key="8">
    <source>
        <dbReference type="ARBA" id="ARBA00023136"/>
    </source>
</evidence>